<reference evidence="2" key="1">
    <citation type="submission" date="2016-11" db="EMBL/GenBank/DDBJ databases">
        <authorList>
            <person name="Varghese N."/>
            <person name="Submissions S."/>
        </authorList>
    </citation>
    <scope>NUCLEOTIDE SEQUENCE [LARGE SCALE GENOMIC DNA]</scope>
    <source>
        <strain evidence="2">DSM 19514</strain>
    </source>
</reference>
<evidence type="ECO:0000313" key="2">
    <source>
        <dbReference type="Proteomes" id="UP000184295"/>
    </source>
</evidence>
<dbReference type="EMBL" id="FQUL01000009">
    <property type="protein sequence ID" value="SHE53770.1"/>
    <property type="molecule type" value="Genomic_DNA"/>
</dbReference>
<dbReference type="RefSeq" id="WP_072789184.1">
    <property type="nucleotide sequence ID" value="NZ_FQUL01000009.1"/>
</dbReference>
<dbReference type="Gene3D" id="3.90.79.10">
    <property type="entry name" value="Nucleoside Triphosphate Pyrophosphohydrolase"/>
    <property type="match status" value="1"/>
</dbReference>
<dbReference type="InterPro" id="IPR015797">
    <property type="entry name" value="NUDIX_hydrolase-like_dom_sf"/>
</dbReference>
<dbReference type="Proteomes" id="UP000184295">
    <property type="component" value="Unassembled WGS sequence"/>
</dbReference>
<protein>
    <recommendedName>
        <fullName evidence="3">Nudix hydrolase domain-containing protein</fullName>
    </recommendedName>
</protein>
<organism evidence="1 2">
    <name type="scientific">Ferrithrix thermotolerans DSM 19514</name>
    <dbReference type="NCBI Taxonomy" id="1121881"/>
    <lineage>
        <taxon>Bacteria</taxon>
        <taxon>Bacillati</taxon>
        <taxon>Actinomycetota</taxon>
        <taxon>Acidimicrobiia</taxon>
        <taxon>Acidimicrobiales</taxon>
        <taxon>Acidimicrobiaceae</taxon>
        <taxon>Ferrithrix</taxon>
    </lineage>
</organism>
<evidence type="ECO:0000313" key="1">
    <source>
        <dbReference type="EMBL" id="SHE53770.1"/>
    </source>
</evidence>
<dbReference type="SUPFAM" id="SSF55811">
    <property type="entry name" value="Nudix"/>
    <property type="match status" value="1"/>
</dbReference>
<name>A0A1M4UB47_9ACTN</name>
<dbReference type="AlphaFoldDB" id="A0A1M4UB47"/>
<sequence>MARRRSDPSLETETVYFAKGSTLGQQYEAVLLDQEPYVKPQGESLELSQGQSSELRELLIDWLIPIVQRSQNYSLAFDRDFIDTYLNAVVSLLQAEEVGAKDGRVSLYNGEVFSLVNIVRKKNEHVIDSGVVTLWFQRTGYIHYLLTNWMFMKKDSDLVPRRIREWLVQEGARSLQDSVFANSLAVHVNLAGEVAPGRLFFAAARRSRRLPLYPSLLSHSAGGDLSVEDFASGDPLRFAMARELVEELGVEVNPLEIRLGLLTRNQGQRQPIAVGAFLTEKLQEKVASFSPSEETEALQLTSLEGLDEGDLHRERRWESWHPDTAVDLFGTLFALGLSSSTHNTS</sequence>
<keyword evidence="2" id="KW-1185">Reference proteome</keyword>
<accession>A0A1M4UB47</accession>
<proteinExistence type="predicted"/>
<gene>
    <name evidence="1" type="ORF">SAMN02745225_00903</name>
</gene>
<evidence type="ECO:0008006" key="3">
    <source>
        <dbReference type="Google" id="ProtNLM"/>
    </source>
</evidence>